<reference evidence="2 3" key="1">
    <citation type="submission" date="2019-12" db="EMBL/GenBank/DDBJ databases">
        <title>Genomic-based taxomic classification of the family Erythrobacteraceae.</title>
        <authorList>
            <person name="Xu L."/>
        </authorList>
    </citation>
    <scope>NUCLEOTIDE SEQUENCE [LARGE SCALE GENOMIC DNA]</scope>
    <source>
        <strain evidence="2 3">MCCC 1A09962</strain>
    </source>
</reference>
<sequence length="173" mass="19015">MIGPRALRRSLIALAATCLSGAAMAQDRPVEAQIDALRECRELTDEARRLACYDAATAPLLAAIEDGSAQVVSREEVEETRRGLFGFTMPKLGLFSSDDDEIDLLESTITNVRSGRRSYEFTIEEGSVWQINSVPMRLRPPEVGDPVVLKKASLGSYFVRIDGQTGVKGKRVR</sequence>
<name>A0A844ZBX2_9SPHN</name>
<keyword evidence="3" id="KW-1185">Reference proteome</keyword>
<dbReference type="Proteomes" id="UP000433104">
    <property type="component" value="Unassembled WGS sequence"/>
</dbReference>
<evidence type="ECO:0000313" key="2">
    <source>
        <dbReference type="EMBL" id="MXO84633.1"/>
    </source>
</evidence>
<accession>A0A844ZBX2</accession>
<feature type="chain" id="PRO_5032290055" evidence="1">
    <location>
        <begin position="26"/>
        <end position="173"/>
    </location>
</feature>
<proteinExistence type="predicted"/>
<evidence type="ECO:0000313" key="3">
    <source>
        <dbReference type="Proteomes" id="UP000433104"/>
    </source>
</evidence>
<gene>
    <name evidence="2" type="ORF">GRI38_01115</name>
</gene>
<evidence type="ECO:0000256" key="1">
    <source>
        <dbReference type="SAM" id="SignalP"/>
    </source>
</evidence>
<dbReference type="OrthoDB" id="7596780at2"/>
<comment type="caution">
    <text evidence="2">The sequence shown here is derived from an EMBL/GenBank/DDBJ whole genome shotgun (WGS) entry which is preliminary data.</text>
</comment>
<keyword evidence="1" id="KW-0732">Signal</keyword>
<protein>
    <submittedName>
        <fullName evidence="2">Uncharacterized protein</fullName>
    </submittedName>
</protein>
<organism evidence="2 3">
    <name type="scientific">Parapontixanthobacter aurantiacus</name>
    <dbReference type="NCBI Taxonomy" id="1463599"/>
    <lineage>
        <taxon>Bacteria</taxon>
        <taxon>Pseudomonadati</taxon>
        <taxon>Pseudomonadota</taxon>
        <taxon>Alphaproteobacteria</taxon>
        <taxon>Sphingomonadales</taxon>
        <taxon>Erythrobacteraceae</taxon>
        <taxon>Parapontixanthobacter</taxon>
    </lineage>
</organism>
<feature type="signal peptide" evidence="1">
    <location>
        <begin position="1"/>
        <end position="25"/>
    </location>
</feature>
<dbReference type="AlphaFoldDB" id="A0A844ZBX2"/>
<dbReference type="EMBL" id="WTYW01000001">
    <property type="protein sequence ID" value="MXO84633.1"/>
    <property type="molecule type" value="Genomic_DNA"/>
</dbReference>